<feature type="region of interest" description="Disordered" evidence="1">
    <location>
        <begin position="632"/>
        <end position="675"/>
    </location>
</feature>
<feature type="compositionally biased region" description="Basic and acidic residues" evidence="1">
    <location>
        <begin position="18"/>
        <end position="27"/>
    </location>
</feature>
<feature type="region of interest" description="Disordered" evidence="1">
    <location>
        <begin position="90"/>
        <end position="153"/>
    </location>
</feature>
<reference evidence="2" key="1">
    <citation type="journal article" date="2020" name="Stud. Mycol.">
        <title>101 Dothideomycetes genomes: a test case for predicting lifestyles and emergence of pathogens.</title>
        <authorList>
            <person name="Haridas S."/>
            <person name="Albert R."/>
            <person name="Binder M."/>
            <person name="Bloem J."/>
            <person name="Labutti K."/>
            <person name="Salamov A."/>
            <person name="Andreopoulos B."/>
            <person name="Baker S."/>
            <person name="Barry K."/>
            <person name="Bills G."/>
            <person name="Bluhm B."/>
            <person name="Cannon C."/>
            <person name="Castanera R."/>
            <person name="Culley D."/>
            <person name="Daum C."/>
            <person name="Ezra D."/>
            <person name="Gonzalez J."/>
            <person name="Henrissat B."/>
            <person name="Kuo A."/>
            <person name="Liang C."/>
            <person name="Lipzen A."/>
            <person name="Lutzoni F."/>
            <person name="Magnuson J."/>
            <person name="Mondo S."/>
            <person name="Nolan M."/>
            <person name="Ohm R."/>
            <person name="Pangilinan J."/>
            <person name="Park H.-J."/>
            <person name="Ramirez L."/>
            <person name="Alfaro M."/>
            <person name="Sun H."/>
            <person name="Tritt A."/>
            <person name="Yoshinaga Y."/>
            <person name="Zwiers L.-H."/>
            <person name="Turgeon B."/>
            <person name="Goodwin S."/>
            <person name="Spatafora J."/>
            <person name="Crous P."/>
            <person name="Grigoriev I."/>
        </authorList>
    </citation>
    <scope>NUCLEOTIDE SEQUENCE</scope>
    <source>
        <strain evidence="2">CBS 627.86</strain>
    </source>
</reference>
<accession>A0A6A5ZB73</accession>
<feature type="compositionally biased region" description="Low complexity" evidence="1">
    <location>
        <begin position="304"/>
        <end position="314"/>
    </location>
</feature>
<feature type="compositionally biased region" description="Low complexity" evidence="1">
    <location>
        <begin position="355"/>
        <end position="373"/>
    </location>
</feature>
<protein>
    <submittedName>
        <fullName evidence="2">Uncharacterized protein</fullName>
    </submittedName>
</protein>
<evidence type="ECO:0000313" key="2">
    <source>
        <dbReference type="EMBL" id="KAF2116710.1"/>
    </source>
</evidence>
<feature type="compositionally biased region" description="Polar residues" evidence="1">
    <location>
        <begin position="241"/>
        <end position="251"/>
    </location>
</feature>
<feature type="region of interest" description="Disordered" evidence="1">
    <location>
        <begin position="478"/>
        <end position="497"/>
    </location>
</feature>
<sequence length="788" mass="85973">MFGHPGISAFEFAGAQAEHQEEAERKASIRARPSTRDENSIRAASAATAESDSTALHQVLQEQPQIGQRPRGIFINHTPRSFEIITVKKNDSHTSHGGANPLQQHPLGGTSGRVISASTHISQHSSRVSSGIGEGDYKPIPPPKDHPDYPYTGLSSRQRYEAICHGPGSEIRSRSTSGSYRIARKPLKVSLRSPFSSPMSTSADEKAQKATVSSQSRRDLKKRERRQTPYKISGPLRLRSGPSSIRSNRNSPLEPWVARHQRQASEGTVRTQPEGRSTSQTFHSAEQHPANDQQEPETEDLSKKSSSSPSLSPPATIEGNVDAMASDEVAQTQDEIDGIGALSTYRAIQEYFESQEASIASSSTGSRQSSGEGRCIRLFGSPDTHLGLSRTQAGAEQPSLELEIPVEPTPELPARSPKRLTKPLLPGHGRSASAASNASNDFNTAAEGKYSAYGGDHNSNSTPEPQSLIEIPKIRVGSSTVGRMPPPVSTSKTEVSDRHPHFELCDYLRNTGPEPKSQPQQIKRTRPGLRLFGLGGKKSLAARVGSVEGSPANAARKPTIPSCAKEMFTSSGKRHLYIDVPITYLDNEHTVTLAVDSSDPHRAKHVSITWTDEMLNPLASPGLEQAICDFNAAPNDAEPSSPTATRSPRRSPVEAKPVPIPDENHPLASREEQTRARKLRDFKRATKGQQEKDAIREATIAALPTPVQSFESLASDGVDDMRDDAGWNMSVLKQRIITLQRQNSQLTEALAELVGFEPDLEEELDPDAVLRTCRRMKLHRRDDMGETY</sequence>
<dbReference type="AlphaFoldDB" id="A0A6A5ZB73"/>
<proteinExistence type="predicted"/>
<feature type="compositionally biased region" description="Polar residues" evidence="1">
    <location>
        <begin position="264"/>
        <end position="284"/>
    </location>
</feature>
<keyword evidence="3" id="KW-1185">Reference proteome</keyword>
<name>A0A6A5ZB73_9PLEO</name>
<organism evidence="2 3">
    <name type="scientific">Lophiotrema nucula</name>
    <dbReference type="NCBI Taxonomy" id="690887"/>
    <lineage>
        <taxon>Eukaryota</taxon>
        <taxon>Fungi</taxon>
        <taxon>Dikarya</taxon>
        <taxon>Ascomycota</taxon>
        <taxon>Pezizomycotina</taxon>
        <taxon>Dothideomycetes</taxon>
        <taxon>Pleosporomycetidae</taxon>
        <taxon>Pleosporales</taxon>
        <taxon>Lophiotremataceae</taxon>
        <taxon>Lophiotrema</taxon>
    </lineage>
</organism>
<dbReference type="OrthoDB" id="3675887at2759"/>
<feature type="region of interest" description="Disordered" evidence="1">
    <location>
        <begin position="355"/>
        <end position="440"/>
    </location>
</feature>
<feature type="compositionally biased region" description="Low complexity" evidence="1">
    <location>
        <begin position="43"/>
        <end position="55"/>
    </location>
</feature>
<feature type="region of interest" description="Disordered" evidence="1">
    <location>
        <begin position="191"/>
        <end position="318"/>
    </location>
</feature>
<feature type="compositionally biased region" description="Basic and acidic residues" evidence="1">
    <location>
        <begin position="662"/>
        <end position="675"/>
    </location>
</feature>
<dbReference type="EMBL" id="ML977320">
    <property type="protein sequence ID" value="KAF2116710.1"/>
    <property type="molecule type" value="Genomic_DNA"/>
</dbReference>
<dbReference type="Proteomes" id="UP000799770">
    <property type="component" value="Unassembled WGS sequence"/>
</dbReference>
<evidence type="ECO:0000313" key="3">
    <source>
        <dbReference type="Proteomes" id="UP000799770"/>
    </source>
</evidence>
<feature type="region of interest" description="Disordered" evidence="1">
    <location>
        <begin position="1"/>
        <end position="55"/>
    </location>
</feature>
<gene>
    <name evidence="2" type="ORF">BDV96DRAFT_598575</name>
</gene>
<feature type="compositionally biased region" description="Polar residues" evidence="1">
    <location>
        <begin position="116"/>
        <end position="129"/>
    </location>
</feature>
<feature type="compositionally biased region" description="Polar residues" evidence="1">
    <location>
        <begin position="193"/>
        <end position="202"/>
    </location>
</feature>
<feature type="compositionally biased region" description="Low complexity" evidence="1">
    <location>
        <begin position="431"/>
        <end position="440"/>
    </location>
</feature>
<evidence type="ECO:0000256" key="1">
    <source>
        <dbReference type="SAM" id="MobiDB-lite"/>
    </source>
</evidence>